<feature type="signal peptide" evidence="5">
    <location>
        <begin position="1"/>
        <end position="32"/>
    </location>
</feature>
<evidence type="ECO:0000256" key="3">
    <source>
        <dbReference type="ARBA" id="ARBA00022801"/>
    </source>
</evidence>
<evidence type="ECO:0000259" key="6">
    <source>
        <dbReference type="Pfam" id="PF16369"/>
    </source>
</evidence>
<keyword evidence="4" id="KW-0326">Glycosidase</keyword>
<evidence type="ECO:0000256" key="2">
    <source>
        <dbReference type="ARBA" id="ARBA00009865"/>
    </source>
</evidence>
<name>A0ABV7FIA1_9GAMM</name>
<dbReference type="InterPro" id="IPR046780">
    <property type="entry name" value="aBig_2"/>
</dbReference>
<keyword evidence="5" id="KW-0732">Signal</keyword>
<dbReference type="RefSeq" id="WP_378119191.1">
    <property type="nucleotide sequence ID" value="NZ_JBHRTF010000004.1"/>
</dbReference>
<dbReference type="Pfam" id="PF04616">
    <property type="entry name" value="Glyco_hydro_43"/>
    <property type="match status" value="1"/>
</dbReference>
<keyword evidence="3" id="KW-0378">Hydrolase</keyword>
<evidence type="ECO:0000313" key="8">
    <source>
        <dbReference type="EMBL" id="MFC3116177.1"/>
    </source>
</evidence>
<dbReference type="InterPro" id="IPR050727">
    <property type="entry name" value="GH43_arabinanases"/>
</dbReference>
<dbReference type="Gene3D" id="2.60.120.200">
    <property type="match status" value="1"/>
</dbReference>
<comment type="similarity">
    <text evidence="2">Belongs to the glycosyl hydrolase 43 family.</text>
</comment>
<dbReference type="Proteomes" id="UP001595555">
    <property type="component" value="Unassembled WGS sequence"/>
</dbReference>
<dbReference type="SUPFAM" id="SSF75005">
    <property type="entry name" value="Arabinanase/levansucrase/invertase"/>
    <property type="match status" value="1"/>
</dbReference>
<organism evidence="8 9">
    <name type="scientific">Cellvibrio fontiphilus</name>
    <dbReference type="NCBI Taxonomy" id="1815559"/>
    <lineage>
        <taxon>Bacteria</taxon>
        <taxon>Pseudomonadati</taxon>
        <taxon>Pseudomonadota</taxon>
        <taxon>Gammaproteobacteria</taxon>
        <taxon>Cellvibrionales</taxon>
        <taxon>Cellvibrionaceae</taxon>
        <taxon>Cellvibrio</taxon>
    </lineage>
</organism>
<evidence type="ECO:0000256" key="5">
    <source>
        <dbReference type="SAM" id="SignalP"/>
    </source>
</evidence>
<accession>A0ABV7FIA1</accession>
<dbReference type="CDD" id="cd18832">
    <property type="entry name" value="GH43_GsAbnA-like"/>
    <property type="match status" value="1"/>
</dbReference>
<feature type="domain" description="Atrophied bacterial Ig" evidence="7">
    <location>
        <begin position="498"/>
        <end position="580"/>
    </location>
</feature>
<evidence type="ECO:0000256" key="1">
    <source>
        <dbReference type="ARBA" id="ARBA00004834"/>
    </source>
</evidence>
<dbReference type="SUPFAM" id="SSF49899">
    <property type="entry name" value="Concanavalin A-like lectins/glucanases"/>
    <property type="match status" value="1"/>
</dbReference>
<dbReference type="InterPro" id="IPR023296">
    <property type="entry name" value="Glyco_hydro_beta-prop_sf"/>
</dbReference>
<dbReference type="PANTHER" id="PTHR43301">
    <property type="entry name" value="ARABINAN ENDO-1,5-ALPHA-L-ARABINOSIDASE"/>
    <property type="match status" value="1"/>
</dbReference>
<feature type="chain" id="PRO_5045140806" evidence="5">
    <location>
        <begin position="33"/>
        <end position="788"/>
    </location>
</feature>
<dbReference type="Gene3D" id="2.40.128.10">
    <property type="match status" value="1"/>
</dbReference>
<dbReference type="InterPro" id="IPR006710">
    <property type="entry name" value="Glyco_hydro_43"/>
</dbReference>
<dbReference type="PANTHER" id="PTHR43301:SF3">
    <property type="entry name" value="ARABINAN ENDO-1,5-ALPHA-L-ARABINOSIDASE A-RELATED"/>
    <property type="match status" value="1"/>
</dbReference>
<dbReference type="Pfam" id="PF20578">
    <property type="entry name" value="aBig_2"/>
    <property type="match status" value="1"/>
</dbReference>
<dbReference type="Gene3D" id="2.115.10.20">
    <property type="entry name" value="Glycosyl hydrolase domain, family 43"/>
    <property type="match status" value="1"/>
</dbReference>
<gene>
    <name evidence="8" type="ORF">ACFODX_11460</name>
</gene>
<reference evidence="9" key="1">
    <citation type="journal article" date="2019" name="Int. J. Syst. Evol. Microbiol.">
        <title>The Global Catalogue of Microorganisms (GCM) 10K type strain sequencing project: providing services to taxonomists for standard genome sequencing and annotation.</title>
        <authorList>
            <consortium name="The Broad Institute Genomics Platform"/>
            <consortium name="The Broad Institute Genome Sequencing Center for Infectious Disease"/>
            <person name="Wu L."/>
            <person name="Ma J."/>
        </authorList>
    </citation>
    <scope>NUCLEOTIDE SEQUENCE [LARGE SCALE GENOMIC DNA]</scope>
    <source>
        <strain evidence="9">KCTC 52237</strain>
    </source>
</reference>
<sequence>MKLIRPQSRRLAALLASACALGSLLTGMTAQAQLAPVTAPSFLNASVHDPSVIRVNSDYYVFGSHLAAAKSPDLLKWTSIADGVSPQNPLFTNVVTELAATFSWAESNTLWAADVIQLADGKFYMYYNACRGDAPRSAMGLAVADSVEGPYVDKGIFLKSGMWGLPSEDGTIYDARKHPNAVDPDTFYDAQGNLWMIYGSYSGGIFILKLDPQTGKPLPNQGYGKHLMGGNHSRIEGAYVLYSPHTNYYYMFTSFGGLDAVGGYNMRVARATAPDGPYYDAQGNNMATVKSNPALPIFDDASIAPFGVKIMGNFLFERKLGEVGTGIGTGYVSPGHNSAYYDAASGKYFLIFHSRFPARGEAHEIRVHQLFMNADGWPVVAPYRYANETLGTVRRDFVVGDYLLVNHGKDISAAIKKSQYISLNTNGTVTGAATGSWLLVGDNQVEINLTGAPTFRGVLVNQWDETAKAYTLTFSALSNQGVAIYGSKLLKRTDLQIVNAIKAELTLGDTSAVTNNMSLPTEGARNASISWVSSNPAVVSTTGVATRPENGAGDAMVTLTASIKKGTTIATKSFVVVVREKSMGGLIAHYAFDNNLADSTGVLAAGTVSGARIDWLGGNLSYTSGVKGAAAVFDGNTGVRLPNGIISSNKYTVSLWLKPAELTAFTTTFFGARTGDAWISLLPMGHGWVNGNTMLWSGTAWYDAGLGMNIPVNQWSHLAFSVNNGALNVYVNGVKKFSGVNFPNIFTNANGIFSLGVNWWDIPYKGAMDDLRIYETNLSDTQIQSLAF</sequence>
<dbReference type="Pfam" id="PF13385">
    <property type="entry name" value="Laminin_G_3"/>
    <property type="match status" value="1"/>
</dbReference>
<evidence type="ECO:0000259" key="7">
    <source>
        <dbReference type="Pfam" id="PF20578"/>
    </source>
</evidence>
<dbReference type="InterPro" id="IPR032291">
    <property type="entry name" value="Abn2_C"/>
</dbReference>
<dbReference type="EMBL" id="JBHRTF010000004">
    <property type="protein sequence ID" value="MFC3116177.1"/>
    <property type="molecule type" value="Genomic_DNA"/>
</dbReference>
<dbReference type="InterPro" id="IPR013320">
    <property type="entry name" value="ConA-like_dom_sf"/>
</dbReference>
<comment type="pathway">
    <text evidence="1">Glycan metabolism; L-arabinan degradation.</text>
</comment>
<evidence type="ECO:0000313" key="9">
    <source>
        <dbReference type="Proteomes" id="UP001595555"/>
    </source>
</evidence>
<evidence type="ECO:0000256" key="4">
    <source>
        <dbReference type="ARBA" id="ARBA00023295"/>
    </source>
</evidence>
<protein>
    <submittedName>
        <fullName evidence="8">Family 43 glycosylhydrolase</fullName>
    </submittedName>
</protein>
<proteinExistence type="inferred from homology"/>
<comment type="caution">
    <text evidence="8">The sequence shown here is derived from an EMBL/GenBank/DDBJ whole genome shotgun (WGS) entry which is preliminary data.</text>
</comment>
<dbReference type="Pfam" id="PF16369">
    <property type="entry name" value="GH43_C"/>
    <property type="match status" value="1"/>
</dbReference>
<feature type="domain" description="Extracellular endo-alpha-(1-&gt;5)-L-arabinanase C-terminal" evidence="6">
    <location>
        <begin position="382"/>
        <end position="486"/>
    </location>
</feature>
<keyword evidence="9" id="KW-1185">Reference proteome</keyword>